<feature type="transmembrane region" description="Helical" evidence="1">
    <location>
        <begin position="87"/>
        <end position="107"/>
    </location>
</feature>
<dbReference type="EMBL" id="VUJV01000006">
    <property type="protein sequence ID" value="KAA1416873.1"/>
    <property type="molecule type" value="Genomic_DNA"/>
</dbReference>
<proteinExistence type="predicted"/>
<dbReference type="RefSeq" id="WP_149729543.1">
    <property type="nucleotide sequence ID" value="NZ_VUJV01000006.1"/>
</dbReference>
<reference evidence="2 3" key="1">
    <citation type="submission" date="2019-09" db="EMBL/GenBank/DDBJ databases">
        <title>Nocardioides panacisoli sp. nov., isolated from the soil of a ginseng field.</title>
        <authorList>
            <person name="Cho C."/>
        </authorList>
    </citation>
    <scope>NUCLEOTIDE SEQUENCE [LARGE SCALE GENOMIC DNA]</scope>
    <source>
        <strain evidence="2 3">BN130099</strain>
    </source>
</reference>
<name>A0A5B1L859_9ACTN</name>
<keyword evidence="1" id="KW-1133">Transmembrane helix</keyword>
<sequence length="108" mass="10662">MVESSLLEVDQVRVGAGGAGLFIVTAALVAIGMPTSAFVATLAVVTGVLASVVGRPGALLLGITGWALCTGFGVNDLGQLTFTGGDLVRLALYAGCALVLGGARFPAQ</sequence>
<reference evidence="2 3" key="2">
    <citation type="submission" date="2019-09" db="EMBL/GenBank/DDBJ databases">
        <authorList>
            <person name="Jin C."/>
        </authorList>
    </citation>
    <scope>NUCLEOTIDE SEQUENCE [LARGE SCALE GENOMIC DNA]</scope>
    <source>
        <strain evidence="2 3">BN130099</strain>
    </source>
</reference>
<protein>
    <submittedName>
        <fullName evidence="2">Uncharacterized protein</fullName>
    </submittedName>
</protein>
<keyword evidence="1" id="KW-0472">Membrane</keyword>
<feature type="transmembrane region" description="Helical" evidence="1">
    <location>
        <begin position="57"/>
        <end position="75"/>
    </location>
</feature>
<accession>A0A5B1L859</accession>
<organism evidence="2 3">
    <name type="scientific">Nocardioides humilatus</name>
    <dbReference type="NCBI Taxonomy" id="2607660"/>
    <lineage>
        <taxon>Bacteria</taxon>
        <taxon>Bacillati</taxon>
        <taxon>Actinomycetota</taxon>
        <taxon>Actinomycetes</taxon>
        <taxon>Propionibacteriales</taxon>
        <taxon>Nocardioidaceae</taxon>
        <taxon>Nocardioides</taxon>
    </lineage>
</organism>
<keyword evidence="3" id="KW-1185">Reference proteome</keyword>
<evidence type="ECO:0000313" key="3">
    <source>
        <dbReference type="Proteomes" id="UP000325003"/>
    </source>
</evidence>
<gene>
    <name evidence="2" type="ORF">F0U44_16945</name>
</gene>
<evidence type="ECO:0000313" key="2">
    <source>
        <dbReference type="EMBL" id="KAA1416873.1"/>
    </source>
</evidence>
<dbReference type="AlphaFoldDB" id="A0A5B1L859"/>
<dbReference type="Proteomes" id="UP000325003">
    <property type="component" value="Unassembled WGS sequence"/>
</dbReference>
<evidence type="ECO:0000256" key="1">
    <source>
        <dbReference type="SAM" id="Phobius"/>
    </source>
</evidence>
<feature type="transmembrane region" description="Helical" evidence="1">
    <location>
        <begin position="20"/>
        <end position="45"/>
    </location>
</feature>
<keyword evidence="1" id="KW-0812">Transmembrane</keyword>
<comment type="caution">
    <text evidence="2">The sequence shown here is derived from an EMBL/GenBank/DDBJ whole genome shotgun (WGS) entry which is preliminary data.</text>
</comment>